<reference evidence="1" key="1">
    <citation type="submission" date="2021-12" db="EMBL/GenBank/DDBJ databases">
        <title>Prjna785345.</title>
        <authorList>
            <person name="Rujirawat T."/>
            <person name="Krajaejun T."/>
        </authorList>
    </citation>
    <scope>NUCLEOTIDE SEQUENCE</scope>
    <source>
        <strain evidence="1">Pi057C3</strain>
    </source>
</reference>
<comment type="caution">
    <text evidence="1">The sequence shown here is derived from an EMBL/GenBank/DDBJ whole genome shotgun (WGS) entry which is preliminary data.</text>
</comment>
<organism evidence="1 2">
    <name type="scientific">Pythium insidiosum</name>
    <name type="common">Pythiosis disease agent</name>
    <dbReference type="NCBI Taxonomy" id="114742"/>
    <lineage>
        <taxon>Eukaryota</taxon>
        <taxon>Sar</taxon>
        <taxon>Stramenopiles</taxon>
        <taxon>Oomycota</taxon>
        <taxon>Peronosporomycetes</taxon>
        <taxon>Pythiales</taxon>
        <taxon>Pythiaceae</taxon>
        <taxon>Pythium</taxon>
    </lineage>
</organism>
<dbReference type="Proteomes" id="UP001209570">
    <property type="component" value="Unassembled WGS sequence"/>
</dbReference>
<dbReference type="InterPro" id="IPR036770">
    <property type="entry name" value="Ankyrin_rpt-contain_sf"/>
</dbReference>
<dbReference type="Pfam" id="PF13637">
    <property type="entry name" value="Ank_4"/>
    <property type="match status" value="2"/>
</dbReference>
<dbReference type="Gene3D" id="1.25.40.20">
    <property type="entry name" value="Ankyrin repeat-containing domain"/>
    <property type="match status" value="4"/>
</dbReference>
<dbReference type="InterPro" id="IPR052050">
    <property type="entry name" value="SecEffector_AnkRepeat"/>
</dbReference>
<protein>
    <recommendedName>
        <fullName evidence="3">Ankyrin repeat protein</fullName>
    </recommendedName>
</protein>
<name>A0AAD5LFT6_PYTIN</name>
<evidence type="ECO:0000313" key="2">
    <source>
        <dbReference type="Proteomes" id="UP001209570"/>
    </source>
</evidence>
<dbReference type="InterPro" id="IPR002110">
    <property type="entry name" value="Ankyrin_rpt"/>
</dbReference>
<accession>A0AAD5LFT6</accession>
<proteinExistence type="predicted"/>
<evidence type="ECO:0008006" key="3">
    <source>
        <dbReference type="Google" id="ProtNLM"/>
    </source>
</evidence>
<dbReference type="AlphaFoldDB" id="A0AAD5LFT6"/>
<gene>
    <name evidence="1" type="ORF">P43SY_003730</name>
</gene>
<dbReference type="PANTHER" id="PTHR46586:SF3">
    <property type="entry name" value="ANKYRIN REPEAT-CONTAINING PROTEIN"/>
    <property type="match status" value="1"/>
</dbReference>
<keyword evidence="2" id="KW-1185">Reference proteome</keyword>
<dbReference type="EMBL" id="JAKCXM010000291">
    <property type="protein sequence ID" value="KAJ0396519.1"/>
    <property type="molecule type" value="Genomic_DNA"/>
</dbReference>
<sequence>MLREYWLGQALEAAVAHGHLSLVRRIHALHPEPLRVRSLRLASTRGDLELLEWLLSNRHCDELCAPSIAAAPSDRFLDCCTAPVCRAAQRDGQLHVVRWMYEHALVRQLRNLGDRAAELGDLEMVQWVHAQRAPHAFSAHAMDGAAAGGFLDVVRFLHEHRTEGCTAQAINGALLGRHDAVVEFLRGIGAPEEPTLMLFIRASEQGRVDLLEREAAHLASRNASWLNPALVAAARHGHLPVVQWLVLCRRMACSPFALSPAAANGHLHVLQWVHAHDCGNWTLDVMDQAAERGQLAVVQWLHANRSEGCSSIAMDHAAAYGHLDVVMWLHAHRAEGCTTRAMDFAAAGGHLHVVQWLHAHRREGCTTGAMDGAAANGHLDVVQWLHAHRSEGATTAAMDRAAANGHLEMVRWLHAHRREGCTDEAVTRGSNVVVRWLYAHRRLRCTSAAIDRAAGDGNGAMLAFLQSTLRAEGAAGLSYPTPAFAFERAAFRAANAGHLQIVRWLFEHHPERTHEMEGVVEKVAIRAANAGHLHVLEWLAQHFADQLNAESMRVAMTLERQARIDNWVAMRRLSAETRDALVST</sequence>
<dbReference type="SUPFAM" id="SSF48403">
    <property type="entry name" value="Ankyrin repeat"/>
    <property type="match status" value="1"/>
</dbReference>
<evidence type="ECO:0000313" key="1">
    <source>
        <dbReference type="EMBL" id="KAJ0396519.1"/>
    </source>
</evidence>
<dbReference type="PANTHER" id="PTHR46586">
    <property type="entry name" value="ANKYRIN REPEAT-CONTAINING PROTEIN"/>
    <property type="match status" value="1"/>
</dbReference>